<keyword evidence="1" id="KW-0472">Membrane</keyword>
<evidence type="ECO:0000313" key="2">
    <source>
        <dbReference type="EMBL" id="QEN03549.1"/>
    </source>
</evidence>
<keyword evidence="1" id="KW-1133">Transmembrane helix</keyword>
<reference evidence="2 3" key="2">
    <citation type="submission" date="2019-09" db="EMBL/GenBank/DDBJ databases">
        <title>Complete Genome Sequence and Methylome Analysis of free living Spirochaetas.</title>
        <authorList>
            <person name="Leshcheva N."/>
            <person name="Mikheeva N."/>
        </authorList>
    </citation>
    <scope>NUCLEOTIDE SEQUENCE [LARGE SCALE GENOMIC DNA]</scope>
    <source>
        <strain evidence="2 3">P</strain>
    </source>
</reference>
<feature type="transmembrane region" description="Helical" evidence="1">
    <location>
        <begin position="34"/>
        <end position="54"/>
    </location>
</feature>
<dbReference type="NCBIfam" id="TIGR03987">
    <property type="entry name" value="HsmA family protein"/>
    <property type="match status" value="1"/>
</dbReference>
<dbReference type="InterPro" id="IPR023813">
    <property type="entry name" value="HsmA-like"/>
</dbReference>
<dbReference type="AlphaFoldDB" id="A0A5C1Q9H3"/>
<feature type="transmembrane region" description="Helical" evidence="1">
    <location>
        <begin position="60"/>
        <end position="86"/>
    </location>
</feature>
<proteinExistence type="predicted"/>
<dbReference type="RefSeq" id="WP_149566807.1">
    <property type="nucleotide sequence ID" value="NZ_CP035807.1"/>
</dbReference>
<gene>
    <name evidence="2" type="ORF">EW093_02150</name>
</gene>
<evidence type="ECO:0000256" key="1">
    <source>
        <dbReference type="SAM" id="Phobius"/>
    </source>
</evidence>
<dbReference type="EMBL" id="CP035807">
    <property type="protein sequence ID" value="QEN03549.1"/>
    <property type="molecule type" value="Genomic_DNA"/>
</dbReference>
<feature type="transmembrane region" description="Helical" evidence="1">
    <location>
        <begin position="98"/>
        <end position="117"/>
    </location>
</feature>
<dbReference type="KEGG" id="sper:EW093_02150"/>
<keyword evidence="1" id="KW-0812">Transmembrane</keyword>
<name>A0A5C1Q9H3_9SPIO</name>
<accession>A0A5C1Q9H3</accession>
<feature type="transmembrane region" description="Helical" evidence="1">
    <location>
        <begin position="6"/>
        <end position="22"/>
    </location>
</feature>
<dbReference type="Proteomes" id="UP000323824">
    <property type="component" value="Chromosome"/>
</dbReference>
<dbReference type="OrthoDB" id="5396526at2"/>
<protein>
    <submittedName>
        <fullName evidence="2">TIGR03987 family protein</fullName>
    </submittedName>
</protein>
<sequence length="119" mass="13464">MIIFAIVTISMALVFYTIGVFGEKLSGGLKSWNLILFWIGLFFDTTGTLLMSLISKQDGITLHFVTGALALILMLFHAAWATIVLIKKNEQMIMKFHRFSIVVWLIWLVPYLTGVIINI</sequence>
<reference evidence="2 3" key="1">
    <citation type="submission" date="2019-02" db="EMBL/GenBank/DDBJ databases">
        <authorList>
            <person name="Fomenkov A."/>
            <person name="Dubinina G."/>
            <person name="Grabovich M."/>
            <person name="Vincze T."/>
            <person name="Roberts R.J."/>
        </authorList>
    </citation>
    <scope>NUCLEOTIDE SEQUENCE [LARGE SCALE GENOMIC DNA]</scope>
    <source>
        <strain evidence="2 3">P</strain>
    </source>
</reference>
<organism evidence="2 3">
    <name type="scientific">Thiospirochaeta perfilievii</name>
    <dbReference type="NCBI Taxonomy" id="252967"/>
    <lineage>
        <taxon>Bacteria</taxon>
        <taxon>Pseudomonadati</taxon>
        <taxon>Spirochaetota</taxon>
        <taxon>Spirochaetia</taxon>
        <taxon>Spirochaetales</taxon>
        <taxon>Spirochaetaceae</taxon>
        <taxon>Thiospirochaeta</taxon>
    </lineage>
</organism>
<evidence type="ECO:0000313" key="3">
    <source>
        <dbReference type="Proteomes" id="UP000323824"/>
    </source>
</evidence>
<keyword evidence="3" id="KW-1185">Reference proteome</keyword>